<reference evidence="2" key="1">
    <citation type="submission" date="2022-03" db="EMBL/GenBank/DDBJ databases">
        <title>Genomic analyses of argali, domestic sheep and their hybrids provide insights into chromosomal evolution, heterosis and genetic basis of agronomic traits.</title>
        <authorList>
            <person name="Li M."/>
        </authorList>
    </citation>
    <scope>NUCLEOTIDE SEQUENCE</scope>
    <source>
        <strain evidence="2">CAU-MHL-2022a</strain>
        <tissue evidence="2">Skin</tissue>
    </source>
</reference>
<sequence>MSQRFVVTPAAGGAGDAGPRPGGGGGQSCSSGRGPDADPAASPEPPAVDALPILRYCREPSRYYGNQGKPRGELGLVQFARADPKFETQGDGSARVGNG</sequence>
<accession>A0AAD4U0B3</accession>
<comment type="caution">
    <text evidence="2">The sequence shown here is derived from an EMBL/GenBank/DDBJ whole genome shotgun (WGS) entry which is preliminary data.</text>
</comment>
<dbReference type="Proteomes" id="UP001214576">
    <property type="component" value="Unassembled WGS sequence"/>
</dbReference>
<evidence type="ECO:0000313" key="2">
    <source>
        <dbReference type="EMBL" id="KAI4535972.1"/>
    </source>
</evidence>
<feature type="compositionally biased region" description="Low complexity" evidence="1">
    <location>
        <begin position="28"/>
        <end position="41"/>
    </location>
</feature>
<proteinExistence type="predicted"/>
<evidence type="ECO:0000313" key="3">
    <source>
        <dbReference type="Proteomes" id="UP001214576"/>
    </source>
</evidence>
<evidence type="ECO:0000256" key="1">
    <source>
        <dbReference type="SAM" id="MobiDB-lite"/>
    </source>
</evidence>
<dbReference type="AlphaFoldDB" id="A0AAD4U0B3"/>
<keyword evidence="3" id="KW-1185">Reference proteome</keyword>
<feature type="region of interest" description="Disordered" evidence="1">
    <location>
        <begin position="1"/>
        <end position="51"/>
    </location>
</feature>
<dbReference type="EMBL" id="JAKZEL010000017">
    <property type="protein sequence ID" value="KAI4535972.1"/>
    <property type="molecule type" value="Genomic_DNA"/>
</dbReference>
<gene>
    <name evidence="2" type="ORF">MG293_014299</name>
</gene>
<protein>
    <submittedName>
        <fullName evidence="2">Uncharacterized protein</fullName>
    </submittedName>
</protein>
<name>A0AAD4U0B3_OVIAM</name>
<organism evidence="2 3">
    <name type="scientific">Ovis ammon polii</name>
    <dbReference type="NCBI Taxonomy" id="230172"/>
    <lineage>
        <taxon>Eukaryota</taxon>
        <taxon>Metazoa</taxon>
        <taxon>Chordata</taxon>
        <taxon>Craniata</taxon>
        <taxon>Vertebrata</taxon>
        <taxon>Euteleostomi</taxon>
        <taxon>Mammalia</taxon>
        <taxon>Eutheria</taxon>
        <taxon>Laurasiatheria</taxon>
        <taxon>Artiodactyla</taxon>
        <taxon>Ruminantia</taxon>
        <taxon>Pecora</taxon>
        <taxon>Bovidae</taxon>
        <taxon>Caprinae</taxon>
        <taxon>Ovis</taxon>
    </lineage>
</organism>
<feature type="compositionally biased region" description="Gly residues" evidence="1">
    <location>
        <begin position="12"/>
        <end position="27"/>
    </location>
</feature>